<dbReference type="PANTHER" id="PTHR34613">
    <property type="entry name" value="SLL0800 PROTEIN"/>
    <property type="match status" value="1"/>
</dbReference>
<keyword evidence="2" id="KW-1185">Reference proteome</keyword>
<dbReference type="PANTHER" id="PTHR34613:SF1">
    <property type="entry name" value="SLL6017 PROTEIN"/>
    <property type="match status" value="1"/>
</dbReference>
<accession>A0ABZ2K1S1</accession>
<protein>
    <recommendedName>
        <fullName evidence="3">DUF4351 domain-containing protein</fullName>
    </recommendedName>
</protein>
<organism evidence="1 2">
    <name type="scientific">Pendulispora brunnea</name>
    <dbReference type="NCBI Taxonomy" id="2905690"/>
    <lineage>
        <taxon>Bacteria</taxon>
        <taxon>Pseudomonadati</taxon>
        <taxon>Myxococcota</taxon>
        <taxon>Myxococcia</taxon>
        <taxon>Myxococcales</taxon>
        <taxon>Sorangiineae</taxon>
        <taxon>Pendulisporaceae</taxon>
        <taxon>Pendulispora</taxon>
    </lineage>
</organism>
<dbReference type="Proteomes" id="UP001379533">
    <property type="component" value="Chromosome"/>
</dbReference>
<sequence length="302" mass="32786">MGAASLSVEHEGLVLLFRNRPTLAAECLRDLLGCPVPEFASVESVDTQVAQVVAANRAPDLILVLRDEAGRPRLVLIVEMQRGVDRKKERSWPLYITAEAAKYDCDAMLLVVAIQETVATWAQGPFPTGHAGFSLQPHVLGPSAIPLIDDPVQAANAPELAVLSTMTHVKRKPTEDAALLAGAILGVCRQLDEERASVYSDLIIASMSEAARAHLESLMASGNYVFQSDWVKRNIALGKAEGLAEGEAKGEARALFAILEARKIPVHDEARARIAATMDLQVLERWIRRAVSVTSVDELFHD</sequence>
<dbReference type="EMBL" id="CP089982">
    <property type="protein sequence ID" value="WXA92683.1"/>
    <property type="molecule type" value="Genomic_DNA"/>
</dbReference>
<dbReference type="RefSeq" id="WP_394843285.1">
    <property type="nucleotide sequence ID" value="NZ_CP089982.1"/>
</dbReference>
<name>A0ABZ2K1S1_9BACT</name>
<gene>
    <name evidence="1" type="ORF">LZC95_40330</name>
</gene>
<proteinExistence type="predicted"/>
<reference evidence="1 2" key="1">
    <citation type="submission" date="2021-12" db="EMBL/GenBank/DDBJ databases">
        <title>Discovery of the Pendulisporaceae a myxobacterial family with distinct sporulation behavior and unique specialized metabolism.</title>
        <authorList>
            <person name="Garcia R."/>
            <person name="Popoff A."/>
            <person name="Bader C.D."/>
            <person name="Loehr J."/>
            <person name="Walesch S."/>
            <person name="Walt C."/>
            <person name="Boldt J."/>
            <person name="Bunk B."/>
            <person name="Haeckl F.J.F.P.J."/>
            <person name="Gunesch A.P."/>
            <person name="Birkelbach J."/>
            <person name="Nuebel U."/>
            <person name="Pietschmann T."/>
            <person name="Bach T."/>
            <person name="Mueller R."/>
        </authorList>
    </citation>
    <scope>NUCLEOTIDE SEQUENCE [LARGE SCALE GENOMIC DNA]</scope>
    <source>
        <strain evidence="1 2">MSr12523</strain>
    </source>
</reference>
<evidence type="ECO:0000313" key="2">
    <source>
        <dbReference type="Proteomes" id="UP001379533"/>
    </source>
</evidence>
<evidence type="ECO:0000313" key="1">
    <source>
        <dbReference type="EMBL" id="WXA92683.1"/>
    </source>
</evidence>
<evidence type="ECO:0008006" key="3">
    <source>
        <dbReference type="Google" id="ProtNLM"/>
    </source>
</evidence>